<dbReference type="EMBL" id="CP030118">
    <property type="protein sequence ID" value="QDL10823.1"/>
    <property type="molecule type" value="Genomic_DNA"/>
</dbReference>
<dbReference type="RefSeq" id="WP_169268931.1">
    <property type="nucleotide sequence ID" value="NZ_CAWOXK010000001.1"/>
</dbReference>
<evidence type="ECO:0000259" key="1">
    <source>
        <dbReference type="Pfam" id="PF13358"/>
    </source>
</evidence>
<dbReference type="Pfam" id="PF13358">
    <property type="entry name" value="DDE_3"/>
    <property type="match status" value="1"/>
</dbReference>
<name>A0A856MHV2_9CYAN</name>
<evidence type="ECO:0000313" key="3">
    <source>
        <dbReference type="Proteomes" id="UP000503129"/>
    </source>
</evidence>
<dbReference type="KEGG" id="bsen:DP114_25555"/>
<protein>
    <recommendedName>
        <fullName evidence="1">Tc1-like transposase DDE domain-containing protein</fullName>
    </recommendedName>
</protein>
<evidence type="ECO:0000313" key="2">
    <source>
        <dbReference type="EMBL" id="QDL10823.1"/>
    </source>
</evidence>
<sequence length="67" mass="7721">MRFNYRDWVLAVDPHNLIFIDESGLNLGMTRNYGRAPRGERLYDSCPKNRGQNISLIGARSYGRTNC</sequence>
<keyword evidence="3" id="KW-1185">Reference proteome</keyword>
<feature type="domain" description="Tc1-like transposase DDE" evidence="1">
    <location>
        <begin position="17"/>
        <end position="63"/>
    </location>
</feature>
<reference evidence="2 3" key="1">
    <citation type="submission" date="2018-06" db="EMBL/GenBank/DDBJ databases">
        <title>Comparative genomics of Brasilonema spp. strains.</title>
        <authorList>
            <person name="Alvarenga D.O."/>
            <person name="Fiore M.F."/>
            <person name="Varani A.M."/>
        </authorList>
    </citation>
    <scope>NUCLEOTIDE SEQUENCE [LARGE SCALE GENOMIC DNA]</scope>
    <source>
        <strain evidence="2 3">CENA114</strain>
    </source>
</reference>
<gene>
    <name evidence="2" type="ORF">DP114_25555</name>
</gene>
<dbReference type="Proteomes" id="UP000503129">
    <property type="component" value="Chromosome"/>
</dbReference>
<organism evidence="2 3">
    <name type="scientific">Brasilonema sennae CENA114</name>
    <dbReference type="NCBI Taxonomy" id="415709"/>
    <lineage>
        <taxon>Bacteria</taxon>
        <taxon>Bacillati</taxon>
        <taxon>Cyanobacteriota</taxon>
        <taxon>Cyanophyceae</taxon>
        <taxon>Nostocales</taxon>
        <taxon>Scytonemataceae</taxon>
        <taxon>Brasilonema</taxon>
        <taxon>Bromeliae group (in: Brasilonema)</taxon>
    </lineage>
</organism>
<dbReference type="AlphaFoldDB" id="A0A856MHV2"/>
<dbReference type="InterPro" id="IPR038717">
    <property type="entry name" value="Tc1-like_DDE_dom"/>
</dbReference>
<accession>A0A856MHV2</accession>
<proteinExistence type="predicted"/>